<dbReference type="EMBL" id="NDIQ01000001">
    <property type="protein sequence ID" value="PRT53042.1"/>
    <property type="molecule type" value="Genomic_DNA"/>
</dbReference>
<dbReference type="PROSITE" id="PS52002">
    <property type="entry name" value="SM"/>
    <property type="match status" value="1"/>
</dbReference>
<dbReference type="OrthoDB" id="4073256at2759"/>
<organism evidence="12 13">
    <name type="scientific">Wickerhamiella sorbophila</name>
    <dbReference type="NCBI Taxonomy" id="45607"/>
    <lineage>
        <taxon>Eukaryota</taxon>
        <taxon>Fungi</taxon>
        <taxon>Dikarya</taxon>
        <taxon>Ascomycota</taxon>
        <taxon>Saccharomycotina</taxon>
        <taxon>Dipodascomycetes</taxon>
        <taxon>Dipodascales</taxon>
        <taxon>Trichomonascaceae</taxon>
        <taxon>Wickerhamiella</taxon>
    </lineage>
</organism>
<dbReference type="InterPro" id="IPR027107">
    <property type="entry name" value="Tuberin/Ral-act_asu"/>
</dbReference>
<sequence length="1535" mass="172166">MYSLLLLGEAQQHVVTLELDSGQTYRGTLVRSEENMNMQLSDVVVTERTGQVSHMDLVYIRGSHVKMAVLPDILRYSPLFVKESQDNHIVSMSSVSNAWGVFAKRFRISTRGRHHLPSAVVGVAQDIDKLTSIVNDPQQPASDRVAAANVIRSSLENNAVSSIQEVWYSVKLLIVGDNQTEVRRAGWKLMKTCIEQDEINVGAFSTYYQTLIDNSNIEDFDLVLSVIQELTNNGKRVILGQAAKYRMPAVLLSWIQLLALRSQEIRKNPSLGDIAAQWGTSTPENFEQLLKFVANVLKFAMTLFDEKDLLNILLSICAVMRTTSSLNEIELCCNLIDTIMAFGIIPLPALSPILEGLCGINVVVESLEDQTWKTVQNLSRSHLSNSTVSTLCRILQRPADVTPAMRQGAVRMLTKVALWLSNQTPEAAIPASPTTAAPSSSVTSLATSSRASAVTTANQLIEEGSGLKEVPLTRILAAFSGTLDANLATGYVGVEIASSLESLLAAPGVLFDYDLWQSATNSPLRLVYQLADFLSKTERLDLNKTGWTPDGKDSEFSSETEYVVEDLAKSLTGVFRGISKLLVARDSVLPLEEVCLVCIELARFLDDPSAIRVMDVCQQIHLCAPYMVNWQDRLSLILTRLYRPATNSTAVRLRVIALVRNAYVWALSDGNSTRDLAISKQVSEGYSLKETEAMLTVALEDFLPIADRLFAVIGSADEELTLELLAVFERLSKASLNLFFDRVIDILMSHFPDQSTQKVTSDEESRQLGLISRSIAKVFASVYTYRAREARKAYNALIQICRRSYYDAEPFKEAFALVSRIRAGDRSYVWLTEPGVEPDYGPLASLQVPAPYIEHNDKPSGVLKRSSPFLNDESSSTTSLEDSVTTSIDSSTLLGVIYEVMQRGGCPEAYAQVLINLPSQLANMELFAHISGEVMNLRNLLLSQLNSSGKLPAPPVNANVSRQDYISVIVHALTILMAYDQIFQKSDFDRLVQTFVLYMNKSWDISSKWIIHGLVLCCYECPQSVQRYLPQMLNKFQTKLSSREASTHILEFILTASAVSNLTDNFNFQEYKRVFGMCFTYIQDANYHLLNNQTATDVDNQVLSQYLLRLAYSSITTLFLSIEISQRRSFVPYLVRNLVLADGDGEEMSALSRVTFDMVRRYTYSDLPLSLYSTAEIPDSPETRDRRRWLMGNSVYEYSTDMHSGKSRMVLRRPVGTLVLQYRPEVKPAMVSGTSGGELYTANFWFLALHSLRKQGEHNALPIPDEPQFERAVTTLDRAPVLDLHKAGIIYIGPNQYDEESVLSNTAGSPAYNRFLRKVGRLIRLKNNRDFYVGGLDTEMDLDGKYAYGHQTKTSQLIFHVTTMMPNRDDDKQRSSKKRHIGNNFVNIYFDESGHAFDFDMVKSQFNFINIVITPTYCDNKWRVRAFRKEGLANVLAAYELKTMSEAYLSLFVRHLVVKASLYAAVYNQHGEYADNWTYRLQLIENLRHRLESAPKKELIDEDSVSTNSGGEKADEAKSKELKVLESLDISRFTI</sequence>
<dbReference type="InterPro" id="IPR024584">
    <property type="entry name" value="Tuberin_N"/>
</dbReference>
<keyword evidence="13" id="KW-1185">Reference proteome</keyword>
<dbReference type="Gene3D" id="2.30.30.100">
    <property type="match status" value="1"/>
</dbReference>
<evidence type="ECO:0000256" key="7">
    <source>
        <dbReference type="ARBA" id="ARBA00023242"/>
    </source>
</evidence>
<evidence type="ECO:0000256" key="9">
    <source>
        <dbReference type="SAM" id="MobiDB-lite"/>
    </source>
</evidence>
<dbReference type="GO" id="GO:0005681">
    <property type="term" value="C:spliceosomal complex"/>
    <property type="evidence" value="ECO:0007669"/>
    <property type="project" value="InterPro"/>
</dbReference>
<evidence type="ECO:0000259" key="11">
    <source>
        <dbReference type="PROSITE" id="PS52002"/>
    </source>
</evidence>
<dbReference type="SUPFAM" id="SSF48371">
    <property type="entry name" value="ARM repeat"/>
    <property type="match status" value="1"/>
</dbReference>
<reference evidence="12 13" key="1">
    <citation type="submission" date="2017-04" db="EMBL/GenBank/DDBJ databases">
        <title>Genome sequencing of [Candida] sorbophila.</title>
        <authorList>
            <person name="Ahn J.O."/>
        </authorList>
    </citation>
    <scope>NUCLEOTIDE SEQUENCE [LARGE SCALE GENOMIC DNA]</scope>
    <source>
        <strain evidence="12 13">DS02</strain>
    </source>
</reference>
<evidence type="ECO:0000256" key="4">
    <source>
        <dbReference type="ARBA" id="ARBA00022468"/>
    </source>
</evidence>
<comment type="subcellular location">
    <subcellularLocation>
        <location evidence="2">Cytoplasm</location>
        <location evidence="2">Cytosol</location>
    </subcellularLocation>
    <subcellularLocation>
        <location evidence="1">Nucleus</location>
    </subcellularLocation>
</comment>
<name>A0A2T0FDG4_9ASCO</name>
<evidence type="ECO:0000256" key="8">
    <source>
        <dbReference type="ARBA" id="ARBA00023274"/>
    </source>
</evidence>
<dbReference type="CDD" id="cd01721">
    <property type="entry name" value="Sm_D3"/>
    <property type="match status" value="1"/>
</dbReference>
<dbReference type="GO" id="GO:0005096">
    <property type="term" value="F:GTPase activator activity"/>
    <property type="evidence" value="ECO:0007669"/>
    <property type="project" value="UniProtKB-KW"/>
</dbReference>
<keyword evidence="4" id="KW-0343">GTPase activation</keyword>
<dbReference type="GeneID" id="36514411"/>
<evidence type="ECO:0000313" key="13">
    <source>
        <dbReference type="Proteomes" id="UP000238350"/>
    </source>
</evidence>
<dbReference type="InterPro" id="IPR018515">
    <property type="entry name" value="Tuberin-type_domain"/>
</dbReference>
<dbReference type="InterPro" id="IPR035974">
    <property type="entry name" value="Rap/Ran-GAP_sf"/>
</dbReference>
<gene>
    <name evidence="12" type="ORF">B9G98_00662</name>
</gene>
<dbReference type="Pfam" id="PF02145">
    <property type="entry name" value="Rap_GAP"/>
    <property type="match status" value="1"/>
</dbReference>
<dbReference type="RefSeq" id="XP_024662988.1">
    <property type="nucleotide sequence ID" value="XM_024807220.1"/>
</dbReference>
<dbReference type="InterPro" id="IPR010920">
    <property type="entry name" value="LSM_dom_sf"/>
</dbReference>
<evidence type="ECO:0000256" key="1">
    <source>
        <dbReference type="ARBA" id="ARBA00004123"/>
    </source>
</evidence>
<feature type="domain" description="Rap-GAP" evidence="10">
    <location>
        <begin position="1273"/>
        <end position="1499"/>
    </location>
</feature>
<dbReference type="FunFam" id="3.40.50.11210:FF:000001">
    <property type="entry name" value="Ral GTPase-activating protein subunit alpha-1 isoform 1"/>
    <property type="match status" value="1"/>
</dbReference>
<dbReference type="GO" id="GO:0000387">
    <property type="term" value="P:spliceosomal snRNP assembly"/>
    <property type="evidence" value="ECO:0007669"/>
    <property type="project" value="InterPro"/>
</dbReference>
<dbReference type="Gene3D" id="3.40.50.11210">
    <property type="entry name" value="Rap/Ran-GAP"/>
    <property type="match status" value="1"/>
</dbReference>
<dbReference type="Pfam" id="PF11864">
    <property type="entry name" value="DUF3384"/>
    <property type="match status" value="1"/>
</dbReference>
<dbReference type="Pfam" id="PF01423">
    <property type="entry name" value="LSM"/>
    <property type="match status" value="1"/>
</dbReference>
<dbReference type="GO" id="GO:0051056">
    <property type="term" value="P:regulation of small GTPase mediated signal transduction"/>
    <property type="evidence" value="ECO:0007669"/>
    <property type="project" value="InterPro"/>
</dbReference>
<feature type="region of interest" description="Disordered" evidence="9">
    <location>
        <begin position="1499"/>
        <end position="1519"/>
    </location>
</feature>
<feature type="domain" description="Sm" evidence="11">
    <location>
        <begin position="2"/>
        <end position="74"/>
    </location>
</feature>
<evidence type="ECO:0000256" key="6">
    <source>
        <dbReference type="ARBA" id="ARBA00023187"/>
    </source>
</evidence>
<evidence type="ECO:0000256" key="3">
    <source>
        <dbReference type="ARBA" id="ARBA00008146"/>
    </source>
</evidence>
<dbReference type="Proteomes" id="UP000238350">
    <property type="component" value="Unassembled WGS sequence"/>
</dbReference>
<evidence type="ECO:0000256" key="2">
    <source>
        <dbReference type="ARBA" id="ARBA00004514"/>
    </source>
</evidence>
<keyword evidence="5" id="KW-0507">mRNA processing</keyword>
<dbReference type="SUPFAM" id="SSF111347">
    <property type="entry name" value="Rap/Ran-GAP"/>
    <property type="match status" value="1"/>
</dbReference>
<dbReference type="GO" id="GO:0003723">
    <property type="term" value="F:RNA binding"/>
    <property type="evidence" value="ECO:0007669"/>
    <property type="project" value="InterPro"/>
</dbReference>
<dbReference type="InterPro" id="IPR034099">
    <property type="entry name" value="SmD3"/>
</dbReference>
<comment type="similarity">
    <text evidence="3">Belongs to the snRNP core protein family.</text>
</comment>
<dbReference type="PROSITE" id="PS50085">
    <property type="entry name" value="RAPGAP"/>
    <property type="match status" value="1"/>
</dbReference>
<comment type="caution">
    <text evidence="12">The sequence shown here is derived from an EMBL/GenBank/DDBJ whole genome shotgun (WGS) entry which is preliminary data.</text>
</comment>
<keyword evidence="8" id="KW-0687">Ribonucleoprotein</keyword>
<dbReference type="PANTHER" id="PTHR10063:SF0">
    <property type="entry name" value="TUBERIN"/>
    <property type="match status" value="1"/>
</dbReference>
<dbReference type="FunFam" id="2.30.30.100:FF:000002">
    <property type="entry name" value="Small nuclear ribonucleoprotein Sm D3"/>
    <property type="match status" value="1"/>
</dbReference>
<dbReference type="PANTHER" id="PTHR10063">
    <property type="entry name" value="TUBERIN"/>
    <property type="match status" value="1"/>
</dbReference>
<dbReference type="InterPro" id="IPR047575">
    <property type="entry name" value="Sm"/>
</dbReference>
<dbReference type="GO" id="GO:0032007">
    <property type="term" value="P:negative regulation of TOR signaling"/>
    <property type="evidence" value="ECO:0007669"/>
    <property type="project" value="TreeGrafter"/>
</dbReference>
<protein>
    <submittedName>
        <fullName evidence="12">Tuberous sclerosis 2</fullName>
    </submittedName>
</protein>
<evidence type="ECO:0000259" key="10">
    <source>
        <dbReference type="PROSITE" id="PS50085"/>
    </source>
</evidence>
<proteinExistence type="inferred from homology"/>
<dbReference type="STRING" id="45607.A0A2T0FDG4"/>
<evidence type="ECO:0000256" key="5">
    <source>
        <dbReference type="ARBA" id="ARBA00022664"/>
    </source>
</evidence>
<dbReference type="SUPFAM" id="SSF50182">
    <property type="entry name" value="Sm-like ribonucleoproteins"/>
    <property type="match status" value="1"/>
</dbReference>
<keyword evidence="6" id="KW-0508">mRNA splicing</keyword>
<dbReference type="InterPro" id="IPR001163">
    <property type="entry name" value="Sm_dom_euk/arc"/>
</dbReference>
<dbReference type="InterPro" id="IPR016024">
    <property type="entry name" value="ARM-type_fold"/>
</dbReference>
<keyword evidence="7" id="KW-0539">Nucleus</keyword>
<dbReference type="InterPro" id="IPR000331">
    <property type="entry name" value="Rap/Ran_GAP_dom"/>
</dbReference>
<evidence type="ECO:0000313" key="12">
    <source>
        <dbReference type="EMBL" id="PRT53042.1"/>
    </source>
</evidence>
<dbReference type="GO" id="GO:0033596">
    <property type="term" value="C:TSC1-TSC2 complex"/>
    <property type="evidence" value="ECO:0007669"/>
    <property type="project" value="TreeGrafter"/>
</dbReference>
<dbReference type="Pfam" id="PF03542">
    <property type="entry name" value="Tuberin"/>
    <property type="match status" value="1"/>
</dbReference>
<dbReference type="GO" id="GO:0005685">
    <property type="term" value="C:U1 snRNP"/>
    <property type="evidence" value="ECO:0007669"/>
    <property type="project" value="UniProtKB-ARBA"/>
</dbReference>
<accession>A0A2T0FDG4</accession>
<dbReference type="SMART" id="SM00651">
    <property type="entry name" value="Sm"/>
    <property type="match status" value="1"/>
</dbReference>